<dbReference type="Proteomes" id="UP001153076">
    <property type="component" value="Unassembled WGS sequence"/>
</dbReference>
<accession>A0A9Q1Q475</accession>
<name>A0A9Q1Q475_9CARY</name>
<gene>
    <name evidence="2" type="ORF">Cgig2_017137</name>
</gene>
<evidence type="ECO:0000313" key="3">
    <source>
        <dbReference type="Proteomes" id="UP001153076"/>
    </source>
</evidence>
<sequence>MAKTKSTPRIRSPDELLAERTQGNPCSAPSSSKLRAEVAFTSTSSTSRAFDSGKSVLKRKGRSPITLVAEIIAEGPEFPGAPRCSDPSLGSHFSNPKVVPILKRTALEKQYLLPAGYTFVIPEEDATVNEPPVKCIAVYYAALNYGLQFPLHLMIEQILNKYESASTQSRAYRPERSQRDRGLRVILFQQQAGIHDGHREEVKGWGNVSDWNEGKLVRNLFGKPTSEERKMAHYFQFYIRDDDKPWLIPKFIARAIESMKGLRGGKATRPRLTVFETRDATPEQVAADAGLCREEERQRLVNQQAKKGRPDETVASAPTHAWEVGAGWSAPQQYESRSTGDRIPGLQEQAAPLRPLELLLKLSPVLLRAPQRPSTNFIKADPAAKFSLFQDFDLATSGTFDSPKITEEEVTMAEAFAQGVRAAAECRMVEGLTTRYQQCWEKLKADQDTREAENKDLER</sequence>
<organism evidence="2 3">
    <name type="scientific">Carnegiea gigantea</name>
    <dbReference type="NCBI Taxonomy" id="171969"/>
    <lineage>
        <taxon>Eukaryota</taxon>
        <taxon>Viridiplantae</taxon>
        <taxon>Streptophyta</taxon>
        <taxon>Embryophyta</taxon>
        <taxon>Tracheophyta</taxon>
        <taxon>Spermatophyta</taxon>
        <taxon>Magnoliopsida</taxon>
        <taxon>eudicotyledons</taxon>
        <taxon>Gunneridae</taxon>
        <taxon>Pentapetalae</taxon>
        <taxon>Caryophyllales</taxon>
        <taxon>Cactineae</taxon>
        <taxon>Cactaceae</taxon>
        <taxon>Cactoideae</taxon>
        <taxon>Echinocereeae</taxon>
        <taxon>Carnegiea</taxon>
    </lineage>
</organism>
<reference evidence="2" key="1">
    <citation type="submission" date="2022-04" db="EMBL/GenBank/DDBJ databases">
        <title>Carnegiea gigantea Genome sequencing and assembly v2.</title>
        <authorList>
            <person name="Copetti D."/>
            <person name="Sanderson M.J."/>
            <person name="Burquez A."/>
            <person name="Wojciechowski M.F."/>
        </authorList>
    </citation>
    <scope>NUCLEOTIDE SEQUENCE</scope>
    <source>
        <strain evidence="2">SGP5-SGP5p</strain>
        <tissue evidence="2">Aerial part</tissue>
    </source>
</reference>
<feature type="region of interest" description="Disordered" evidence="1">
    <location>
        <begin position="302"/>
        <end position="342"/>
    </location>
</feature>
<dbReference type="EMBL" id="JAKOGI010000986">
    <property type="protein sequence ID" value="KAJ8428638.1"/>
    <property type="molecule type" value="Genomic_DNA"/>
</dbReference>
<protein>
    <submittedName>
        <fullName evidence="2">Uncharacterized protein</fullName>
    </submittedName>
</protein>
<evidence type="ECO:0000313" key="2">
    <source>
        <dbReference type="EMBL" id="KAJ8428638.1"/>
    </source>
</evidence>
<keyword evidence="3" id="KW-1185">Reference proteome</keyword>
<dbReference type="AlphaFoldDB" id="A0A9Q1Q475"/>
<evidence type="ECO:0000256" key="1">
    <source>
        <dbReference type="SAM" id="MobiDB-lite"/>
    </source>
</evidence>
<feature type="region of interest" description="Disordered" evidence="1">
    <location>
        <begin position="1"/>
        <end position="34"/>
    </location>
</feature>
<proteinExistence type="predicted"/>
<feature type="compositionally biased region" description="Polar residues" evidence="1">
    <location>
        <begin position="21"/>
        <end position="33"/>
    </location>
</feature>
<comment type="caution">
    <text evidence="2">The sequence shown here is derived from an EMBL/GenBank/DDBJ whole genome shotgun (WGS) entry which is preliminary data.</text>
</comment>